<sequence length="115" mass="13736">MMDGVMLKIECREVGVKLKKRNWEVVEDGRWCGRGQEFWYARRAFLNSYHLSLEENSNGKLKQKLKKLMNEKVRRSFSNRRLGIKAFRLTVTLPSLLLLRFTCFMPWFNNTSDIM</sequence>
<dbReference type="OrthoDB" id="1653623at2759"/>
<accession>A0A834SJH7</accession>
<keyword evidence="3" id="KW-1185">Reference proteome</keyword>
<keyword evidence="1" id="KW-1133">Transmembrane helix</keyword>
<evidence type="ECO:0000313" key="3">
    <source>
        <dbReference type="Proteomes" id="UP000634136"/>
    </source>
</evidence>
<gene>
    <name evidence="2" type="ORF">G2W53_037504</name>
</gene>
<evidence type="ECO:0000313" key="2">
    <source>
        <dbReference type="EMBL" id="KAF7805343.1"/>
    </source>
</evidence>
<evidence type="ECO:0000256" key="1">
    <source>
        <dbReference type="SAM" id="Phobius"/>
    </source>
</evidence>
<name>A0A834SJH7_9FABA</name>
<reference evidence="2" key="1">
    <citation type="submission" date="2020-09" db="EMBL/GenBank/DDBJ databases">
        <title>Genome-Enabled Discovery of Anthraquinone Biosynthesis in Senna tora.</title>
        <authorList>
            <person name="Kang S.-H."/>
            <person name="Pandey R.P."/>
            <person name="Lee C.-M."/>
            <person name="Sim J.-S."/>
            <person name="Jeong J.-T."/>
            <person name="Choi B.-S."/>
            <person name="Jung M."/>
            <person name="Ginzburg D."/>
            <person name="Zhao K."/>
            <person name="Won S.Y."/>
            <person name="Oh T.-J."/>
            <person name="Yu Y."/>
            <person name="Kim N.-H."/>
            <person name="Lee O.R."/>
            <person name="Lee T.-H."/>
            <person name="Bashyal P."/>
            <person name="Kim T.-S."/>
            <person name="Lee W.-H."/>
            <person name="Kawkins C."/>
            <person name="Kim C.-K."/>
            <person name="Kim J.S."/>
            <person name="Ahn B.O."/>
            <person name="Rhee S.Y."/>
            <person name="Sohng J.K."/>
        </authorList>
    </citation>
    <scope>NUCLEOTIDE SEQUENCE</scope>
    <source>
        <tissue evidence="2">Leaf</tissue>
    </source>
</reference>
<dbReference type="EMBL" id="JAAIUW010000012">
    <property type="protein sequence ID" value="KAF7805343.1"/>
    <property type="molecule type" value="Genomic_DNA"/>
</dbReference>
<dbReference type="AlphaFoldDB" id="A0A834SJH7"/>
<organism evidence="2 3">
    <name type="scientific">Senna tora</name>
    <dbReference type="NCBI Taxonomy" id="362788"/>
    <lineage>
        <taxon>Eukaryota</taxon>
        <taxon>Viridiplantae</taxon>
        <taxon>Streptophyta</taxon>
        <taxon>Embryophyta</taxon>
        <taxon>Tracheophyta</taxon>
        <taxon>Spermatophyta</taxon>
        <taxon>Magnoliopsida</taxon>
        <taxon>eudicotyledons</taxon>
        <taxon>Gunneridae</taxon>
        <taxon>Pentapetalae</taxon>
        <taxon>rosids</taxon>
        <taxon>fabids</taxon>
        <taxon>Fabales</taxon>
        <taxon>Fabaceae</taxon>
        <taxon>Caesalpinioideae</taxon>
        <taxon>Cassia clade</taxon>
        <taxon>Senna</taxon>
    </lineage>
</organism>
<keyword evidence="1 2" id="KW-0812">Transmembrane</keyword>
<keyword evidence="1" id="KW-0472">Membrane</keyword>
<comment type="caution">
    <text evidence="2">The sequence shown here is derived from an EMBL/GenBank/DDBJ whole genome shotgun (WGS) entry which is preliminary data.</text>
</comment>
<proteinExistence type="predicted"/>
<dbReference type="Proteomes" id="UP000634136">
    <property type="component" value="Unassembled WGS sequence"/>
</dbReference>
<protein>
    <submittedName>
        <fullName evidence="2">Putative transmembrane protein</fullName>
    </submittedName>
</protein>
<feature type="transmembrane region" description="Helical" evidence="1">
    <location>
        <begin position="86"/>
        <end position="108"/>
    </location>
</feature>